<proteinExistence type="predicted"/>
<name>A3P2M0_BURP0</name>
<gene>
    <name evidence="1" type="ordered locus">BURPS1106A_A0544</name>
</gene>
<dbReference type="Proteomes" id="UP000006738">
    <property type="component" value="Chromosome II"/>
</dbReference>
<dbReference type="EMBL" id="CP000573">
    <property type="protein sequence ID" value="ABN93549.1"/>
    <property type="molecule type" value="Genomic_DNA"/>
</dbReference>
<sequence>MVLQTNTGLPVSSNLTVTPRCTMFRRANAQADARSPVVLVPSQT</sequence>
<dbReference type="AlphaFoldDB" id="A3P2M0"/>
<accession>A3P2M0</accession>
<organism evidence="1 2">
    <name type="scientific">Burkholderia pseudomallei (strain 1106a)</name>
    <dbReference type="NCBI Taxonomy" id="357348"/>
    <lineage>
        <taxon>Bacteria</taxon>
        <taxon>Pseudomonadati</taxon>
        <taxon>Pseudomonadota</taxon>
        <taxon>Betaproteobacteria</taxon>
        <taxon>Burkholderiales</taxon>
        <taxon>Burkholderiaceae</taxon>
        <taxon>Burkholderia</taxon>
        <taxon>pseudomallei group</taxon>
    </lineage>
</organism>
<evidence type="ECO:0000313" key="2">
    <source>
        <dbReference type="Proteomes" id="UP000006738"/>
    </source>
</evidence>
<dbReference type="KEGG" id="bpl:BURPS1106A_A0544"/>
<reference evidence="2" key="1">
    <citation type="submission" date="2007-02" db="EMBL/GenBank/DDBJ databases">
        <authorList>
            <person name="DeShazer D."/>
            <person name="Woods D.E."/>
            <person name="Nierman W.C."/>
        </authorList>
    </citation>
    <scope>NUCLEOTIDE SEQUENCE [LARGE SCALE GENOMIC DNA]</scope>
    <source>
        <strain evidence="2">1106a</strain>
    </source>
</reference>
<dbReference type="HOGENOM" id="CLU_3213592_0_0_4"/>
<protein>
    <submittedName>
        <fullName evidence="1">Uncharacterized protein</fullName>
    </submittedName>
</protein>
<evidence type="ECO:0000313" key="1">
    <source>
        <dbReference type="EMBL" id="ABN93549.1"/>
    </source>
</evidence>